<gene>
    <name evidence="2" type="ORF">NPIL_164121</name>
</gene>
<keyword evidence="3" id="KW-1185">Reference proteome</keyword>
<evidence type="ECO:0000256" key="1">
    <source>
        <dbReference type="SAM" id="MobiDB-lite"/>
    </source>
</evidence>
<evidence type="ECO:0000313" key="3">
    <source>
        <dbReference type="Proteomes" id="UP000887013"/>
    </source>
</evidence>
<accession>A0A8X6N121</accession>
<evidence type="ECO:0000313" key="2">
    <source>
        <dbReference type="EMBL" id="GFS88683.1"/>
    </source>
</evidence>
<name>A0A8X6N121_NEPPI</name>
<sequence length="71" mass="8187">MIDDSIDSNVSVNISRQSCAKTDFYRDPEEIDNLMNLWEDNEIEDNKGREKKPCDEAPKSFDISESVNESE</sequence>
<organism evidence="2 3">
    <name type="scientific">Nephila pilipes</name>
    <name type="common">Giant wood spider</name>
    <name type="synonym">Nephila maculata</name>
    <dbReference type="NCBI Taxonomy" id="299642"/>
    <lineage>
        <taxon>Eukaryota</taxon>
        <taxon>Metazoa</taxon>
        <taxon>Ecdysozoa</taxon>
        <taxon>Arthropoda</taxon>
        <taxon>Chelicerata</taxon>
        <taxon>Arachnida</taxon>
        <taxon>Araneae</taxon>
        <taxon>Araneomorphae</taxon>
        <taxon>Entelegynae</taxon>
        <taxon>Araneoidea</taxon>
        <taxon>Nephilidae</taxon>
        <taxon>Nephila</taxon>
    </lineage>
</organism>
<feature type="compositionally biased region" description="Basic and acidic residues" evidence="1">
    <location>
        <begin position="44"/>
        <end position="59"/>
    </location>
</feature>
<comment type="caution">
    <text evidence="2">The sequence shown here is derived from an EMBL/GenBank/DDBJ whole genome shotgun (WGS) entry which is preliminary data.</text>
</comment>
<feature type="region of interest" description="Disordered" evidence="1">
    <location>
        <begin position="44"/>
        <end position="71"/>
    </location>
</feature>
<reference evidence="2" key="1">
    <citation type="submission" date="2020-08" db="EMBL/GenBank/DDBJ databases">
        <title>Multicomponent nature underlies the extraordinary mechanical properties of spider dragline silk.</title>
        <authorList>
            <person name="Kono N."/>
            <person name="Nakamura H."/>
            <person name="Mori M."/>
            <person name="Yoshida Y."/>
            <person name="Ohtoshi R."/>
            <person name="Malay A.D."/>
            <person name="Moran D.A.P."/>
            <person name="Tomita M."/>
            <person name="Numata K."/>
            <person name="Arakawa K."/>
        </authorList>
    </citation>
    <scope>NUCLEOTIDE SEQUENCE</scope>
</reference>
<dbReference type="EMBL" id="BMAW01004401">
    <property type="protein sequence ID" value="GFS88683.1"/>
    <property type="molecule type" value="Genomic_DNA"/>
</dbReference>
<protein>
    <submittedName>
        <fullName evidence="2">Uncharacterized protein</fullName>
    </submittedName>
</protein>
<dbReference type="AlphaFoldDB" id="A0A8X6N121"/>
<proteinExistence type="predicted"/>
<dbReference type="Proteomes" id="UP000887013">
    <property type="component" value="Unassembled WGS sequence"/>
</dbReference>